<evidence type="ECO:0000256" key="2">
    <source>
        <dbReference type="ARBA" id="ARBA00000565"/>
    </source>
</evidence>
<dbReference type="HOGENOM" id="CLU_020520_0_1_9"/>
<keyword evidence="9" id="KW-0547">Nucleotide-binding</keyword>
<comment type="catalytic activity">
    <reaction evidence="2">
        <text>4-amino-2-methyl-5-(phosphooxymethyl)pyrimidine + ATP = 4-amino-2-methyl-5-(diphosphooxymethyl)pyrimidine + ADP</text>
        <dbReference type="Rhea" id="RHEA:19893"/>
        <dbReference type="ChEBI" id="CHEBI:30616"/>
        <dbReference type="ChEBI" id="CHEBI:57841"/>
        <dbReference type="ChEBI" id="CHEBI:58354"/>
        <dbReference type="ChEBI" id="CHEBI:456216"/>
        <dbReference type="EC" id="2.7.4.7"/>
    </reaction>
</comment>
<dbReference type="Pfam" id="PF08543">
    <property type="entry name" value="Phos_pyr_kin"/>
    <property type="match status" value="1"/>
</dbReference>
<dbReference type="InterPro" id="IPR004399">
    <property type="entry name" value="HMP/HMP-P_kinase_dom"/>
</dbReference>
<dbReference type="eggNOG" id="COG0351">
    <property type="taxonomic scope" value="Bacteria"/>
</dbReference>
<dbReference type="GO" id="GO:0008902">
    <property type="term" value="F:hydroxymethylpyrimidine kinase activity"/>
    <property type="evidence" value="ECO:0007669"/>
    <property type="project" value="UniProtKB-EC"/>
</dbReference>
<dbReference type="GO" id="GO:0005524">
    <property type="term" value="F:ATP binding"/>
    <property type="evidence" value="ECO:0007669"/>
    <property type="project" value="UniProtKB-KW"/>
</dbReference>
<dbReference type="InterPro" id="IPR029056">
    <property type="entry name" value="Ribokinase-like"/>
</dbReference>
<keyword evidence="12" id="KW-0784">Thiamine biosynthesis</keyword>
<evidence type="ECO:0000259" key="16">
    <source>
        <dbReference type="Pfam" id="PF08543"/>
    </source>
</evidence>
<dbReference type="EMBL" id="CP007452">
    <property type="protein sequence ID" value="AHM57392.1"/>
    <property type="molecule type" value="Genomic_DNA"/>
</dbReference>
<comment type="similarity">
    <text evidence="4">Belongs to the ThiD family.</text>
</comment>
<keyword evidence="10" id="KW-0418">Kinase</keyword>
<dbReference type="GO" id="GO:0009228">
    <property type="term" value="P:thiamine biosynthetic process"/>
    <property type="evidence" value="ECO:0007669"/>
    <property type="project" value="UniProtKB-KW"/>
</dbReference>
<evidence type="ECO:0000313" key="18">
    <source>
        <dbReference type="Proteomes" id="UP000019591"/>
    </source>
</evidence>
<accession>W8TMG1</accession>
<sequence>MKKVLTIAGSDSGGCAGIQADLKTFCAHGVFGASAITAITAQNTQGVRAIEDISPDIIKAQIEAVLEDIGSDAVKIGMLSRPQTIEAVSHSLRKHRPGNIVLDPVMVSTSGHDLLSADAKESLIKLMFPLAFLITPNIPEANCLTGLHIKDIADMEEAARKLFESCRCNVLVKGGHSAADAVDVLYDGKTFRHFASRRIDTKNTHGTGCTLSSAIAANLALGYSLEESVKRAKEYITLAIEHSLDIGKGCGPVNHMHAYLKKEMIKHVKQP</sequence>
<dbReference type="KEGG" id="eac:EAL2_c21110"/>
<dbReference type="PATRIC" id="fig|1286171.3.peg.2059"/>
<evidence type="ECO:0000256" key="3">
    <source>
        <dbReference type="ARBA" id="ARBA00004769"/>
    </source>
</evidence>
<dbReference type="Proteomes" id="UP000019591">
    <property type="component" value="Chromosome"/>
</dbReference>
<evidence type="ECO:0000256" key="12">
    <source>
        <dbReference type="ARBA" id="ARBA00022977"/>
    </source>
</evidence>
<evidence type="ECO:0000256" key="4">
    <source>
        <dbReference type="ARBA" id="ARBA00009879"/>
    </source>
</evidence>
<dbReference type="EC" id="2.7.4.7" evidence="6"/>
<dbReference type="GO" id="GO:0008972">
    <property type="term" value="F:phosphomethylpyrimidine kinase activity"/>
    <property type="evidence" value="ECO:0007669"/>
    <property type="project" value="UniProtKB-EC"/>
</dbReference>
<evidence type="ECO:0000256" key="7">
    <source>
        <dbReference type="ARBA" id="ARBA00019161"/>
    </source>
</evidence>
<dbReference type="RefSeq" id="WP_025436317.1">
    <property type="nucleotide sequence ID" value="NZ_CP007452.1"/>
</dbReference>
<dbReference type="GO" id="GO:0005829">
    <property type="term" value="C:cytosol"/>
    <property type="evidence" value="ECO:0007669"/>
    <property type="project" value="TreeGrafter"/>
</dbReference>
<dbReference type="NCBIfam" id="TIGR00097">
    <property type="entry name" value="HMP-P_kinase"/>
    <property type="match status" value="1"/>
</dbReference>
<dbReference type="InterPro" id="IPR013749">
    <property type="entry name" value="PM/HMP-P_kinase-1"/>
</dbReference>
<dbReference type="CDD" id="cd01169">
    <property type="entry name" value="HMPP_kinase"/>
    <property type="match status" value="1"/>
</dbReference>
<protein>
    <recommendedName>
        <fullName evidence="7">Hydroxymethylpyrimidine/phosphomethylpyrimidine kinase</fullName>
        <ecNumber evidence="5">2.7.1.49</ecNumber>
        <ecNumber evidence="6">2.7.4.7</ecNumber>
    </recommendedName>
    <alternativeName>
        <fullName evidence="14">Hydroxymethylpyrimidine kinase</fullName>
    </alternativeName>
    <alternativeName>
        <fullName evidence="15">Hydroxymethylpyrimidine phosphate kinase</fullName>
    </alternativeName>
</protein>
<comment type="pathway">
    <text evidence="3">Cofactor biosynthesis; thiamine diphosphate biosynthesis; 4-amino-2-methyl-5-diphosphomethylpyrimidine from 5-amino-1-(5-phospho-D-ribosyl)imidazole: step 3/3.</text>
</comment>
<name>W8TMG1_PEPAC</name>
<dbReference type="OrthoDB" id="9810880at2"/>
<keyword evidence="18" id="KW-1185">Reference proteome</keyword>
<evidence type="ECO:0000256" key="15">
    <source>
        <dbReference type="ARBA" id="ARBA00043176"/>
    </source>
</evidence>
<dbReference type="PANTHER" id="PTHR20858:SF17">
    <property type="entry name" value="HYDROXYMETHYLPYRIMIDINE_PHOSPHOMETHYLPYRIMIDINE KINASE THI20-RELATED"/>
    <property type="match status" value="1"/>
</dbReference>
<reference evidence="17 18" key="1">
    <citation type="journal article" date="2014" name="Genome Announc.">
        <title>Complete Genome Sequence of Amino Acid-Utilizing Eubacterium acidaminophilum al-2 (DSM 3953).</title>
        <authorList>
            <person name="Poehlein A."/>
            <person name="Andreesen J.R."/>
            <person name="Daniel R."/>
        </authorList>
    </citation>
    <scope>NUCLEOTIDE SEQUENCE [LARGE SCALE GENOMIC DNA]</scope>
    <source>
        <strain evidence="17 18">DSM 3953</strain>
    </source>
</reference>
<feature type="domain" description="Pyridoxamine kinase/Phosphomethylpyrimidine kinase" evidence="16">
    <location>
        <begin position="11"/>
        <end position="254"/>
    </location>
</feature>
<evidence type="ECO:0000256" key="1">
    <source>
        <dbReference type="ARBA" id="ARBA00000151"/>
    </source>
</evidence>
<dbReference type="Gene3D" id="3.40.1190.20">
    <property type="match status" value="1"/>
</dbReference>
<evidence type="ECO:0000256" key="10">
    <source>
        <dbReference type="ARBA" id="ARBA00022777"/>
    </source>
</evidence>
<evidence type="ECO:0000256" key="9">
    <source>
        <dbReference type="ARBA" id="ARBA00022741"/>
    </source>
</evidence>
<gene>
    <name evidence="17" type="primary">thiDE</name>
    <name evidence="17" type="ORF">EAL2_c21110</name>
</gene>
<dbReference type="PANTHER" id="PTHR20858">
    <property type="entry name" value="PHOSPHOMETHYLPYRIMIDINE KINASE"/>
    <property type="match status" value="1"/>
</dbReference>
<dbReference type="STRING" id="1286171.EAL2_c21110"/>
<dbReference type="AlphaFoldDB" id="W8TMG1"/>
<keyword evidence="8 17" id="KW-0808">Transferase</keyword>
<evidence type="ECO:0000313" key="17">
    <source>
        <dbReference type="EMBL" id="AHM57392.1"/>
    </source>
</evidence>
<evidence type="ECO:0000256" key="13">
    <source>
        <dbReference type="ARBA" id="ARBA00037917"/>
    </source>
</evidence>
<evidence type="ECO:0000256" key="8">
    <source>
        <dbReference type="ARBA" id="ARBA00022679"/>
    </source>
</evidence>
<dbReference type="SUPFAM" id="SSF53613">
    <property type="entry name" value="Ribokinase-like"/>
    <property type="match status" value="1"/>
</dbReference>
<evidence type="ECO:0000256" key="5">
    <source>
        <dbReference type="ARBA" id="ARBA00012135"/>
    </source>
</evidence>
<evidence type="ECO:0000256" key="11">
    <source>
        <dbReference type="ARBA" id="ARBA00022840"/>
    </source>
</evidence>
<proteinExistence type="inferred from homology"/>
<comment type="pathway">
    <text evidence="13">Cofactor biosynthesis; thiamine diphosphate biosynthesis; 4-amino-2-methyl-5-diphosphomethylpyrimidine from 5-amino-1-(5-phospho-D-ribosyl)imidazole: step 2/3.</text>
</comment>
<keyword evidence="11" id="KW-0067">ATP-binding</keyword>
<dbReference type="FunFam" id="3.40.1190.20:FF:000003">
    <property type="entry name" value="Phosphomethylpyrimidine kinase ThiD"/>
    <property type="match status" value="1"/>
</dbReference>
<evidence type="ECO:0000256" key="14">
    <source>
        <dbReference type="ARBA" id="ARBA00042102"/>
    </source>
</evidence>
<organism evidence="17 18">
    <name type="scientific">Peptoclostridium acidaminophilum DSM 3953</name>
    <dbReference type="NCBI Taxonomy" id="1286171"/>
    <lineage>
        <taxon>Bacteria</taxon>
        <taxon>Bacillati</taxon>
        <taxon>Bacillota</taxon>
        <taxon>Clostridia</taxon>
        <taxon>Peptostreptococcales</taxon>
        <taxon>Peptoclostridiaceae</taxon>
        <taxon>Peptoclostridium</taxon>
    </lineage>
</organism>
<dbReference type="EC" id="2.7.1.49" evidence="5"/>
<evidence type="ECO:0000256" key="6">
    <source>
        <dbReference type="ARBA" id="ARBA00012963"/>
    </source>
</evidence>
<comment type="catalytic activity">
    <reaction evidence="1">
        <text>4-amino-5-hydroxymethyl-2-methylpyrimidine + ATP = 4-amino-2-methyl-5-(phosphooxymethyl)pyrimidine + ADP + H(+)</text>
        <dbReference type="Rhea" id="RHEA:23096"/>
        <dbReference type="ChEBI" id="CHEBI:15378"/>
        <dbReference type="ChEBI" id="CHEBI:16892"/>
        <dbReference type="ChEBI" id="CHEBI:30616"/>
        <dbReference type="ChEBI" id="CHEBI:58354"/>
        <dbReference type="ChEBI" id="CHEBI:456216"/>
        <dbReference type="EC" id="2.7.1.49"/>
    </reaction>
</comment>